<gene>
    <name evidence="2" type="ORF">WJ0W_003332</name>
</gene>
<dbReference type="Proteomes" id="UP001154322">
    <property type="component" value="Unassembled WGS sequence"/>
</dbReference>
<feature type="compositionally biased region" description="Basic and acidic residues" evidence="1">
    <location>
        <begin position="78"/>
        <end position="99"/>
    </location>
</feature>
<proteinExistence type="predicted"/>
<name>A0ABM9G3A0_9BACL</name>
<dbReference type="RefSeq" id="WP_213427752.1">
    <property type="nucleotide sequence ID" value="NZ_AP031286.1"/>
</dbReference>
<reference evidence="2" key="1">
    <citation type="submission" date="2022-06" db="EMBL/GenBank/DDBJ databases">
        <authorList>
            <person name="Dietemann V."/>
            <person name="Ory F."/>
            <person name="Dainat B."/>
            <person name="Oberhansli S."/>
        </authorList>
    </citation>
    <scope>NUCLEOTIDE SEQUENCE</scope>
    <source>
        <strain evidence="2">Ena-SAMPLE-TAB-26-04-2022-14:26:32:270-5432</strain>
    </source>
</reference>
<comment type="caution">
    <text evidence="2">The sequence shown here is derived from an EMBL/GenBank/DDBJ whole genome shotgun (WGS) entry which is preliminary data.</text>
</comment>
<evidence type="ECO:0000313" key="3">
    <source>
        <dbReference type="Proteomes" id="UP001154322"/>
    </source>
</evidence>
<feature type="region of interest" description="Disordered" evidence="1">
    <location>
        <begin position="73"/>
        <end position="99"/>
    </location>
</feature>
<organism evidence="2 3">
    <name type="scientific">Paenibacillus melissococcoides</name>
    <dbReference type="NCBI Taxonomy" id="2912268"/>
    <lineage>
        <taxon>Bacteria</taxon>
        <taxon>Bacillati</taxon>
        <taxon>Bacillota</taxon>
        <taxon>Bacilli</taxon>
        <taxon>Bacillales</taxon>
        <taxon>Paenibacillaceae</taxon>
        <taxon>Paenibacillus</taxon>
    </lineage>
</organism>
<sequence length="99" mass="11371">MGYTRTEMETTCVYSHDTGKWIVYTCVPGHIKRLNKIAGEPTWKEEEVSSNGEMRIIAAKWELDSKQVRFAAPNSRQMTEEQKAAAAERMRQLHAEGRL</sequence>
<keyword evidence="3" id="KW-1185">Reference proteome</keyword>
<accession>A0ABM9G3A0</accession>
<protein>
    <submittedName>
        <fullName evidence="2">Uncharacterized protein</fullName>
    </submittedName>
</protein>
<evidence type="ECO:0000256" key="1">
    <source>
        <dbReference type="SAM" id="MobiDB-lite"/>
    </source>
</evidence>
<dbReference type="EMBL" id="CALYLO010000004">
    <property type="protein sequence ID" value="CAH8246095.1"/>
    <property type="molecule type" value="Genomic_DNA"/>
</dbReference>
<evidence type="ECO:0000313" key="2">
    <source>
        <dbReference type="EMBL" id="CAH8246095.1"/>
    </source>
</evidence>